<evidence type="ECO:0000313" key="6">
    <source>
        <dbReference type="EMBL" id="GMN55285.1"/>
    </source>
</evidence>
<comment type="similarity">
    <text evidence="2">Belongs to the thaumatin family.</text>
</comment>
<dbReference type="PIRSF" id="PIRSF002703">
    <property type="entry name" value="Thaumatin"/>
    <property type="match status" value="1"/>
</dbReference>
<dbReference type="FunFam" id="2.60.110.10:FF:000002">
    <property type="entry name" value="Thaumatin-like protein 1a"/>
    <property type="match status" value="1"/>
</dbReference>
<feature type="disulfide bond" evidence="5">
    <location>
        <begin position="148"/>
        <end position="164"/>
    </location>
</feature>
<feature type="disulfide bond" evidence="5">
    <location>
        <begin position="135"/>
        <end position="218"/>
    </location>
</feature>
<keyword evidence="3" id="KW-0964">Secreted</keyword>
<feature type="disulfide bond" evidence="5">
    <location>
        <begin position="79"/>
        <end position="85"/>
    </location>
</feature>
<dbReference type="PRINTS" id="PR00347">
    <property type="entry name" value="THAUMATIN"/>
</dbReference>
<evidence type="ECO:0000256" key="3">
    <source>
        <dbReference type="ARBA" id="ARBA00022525"/>
    </source>
</evidence>
<dbReference type="InterPro" id="IPR001938">
    <property type="entry name" value="Thaumatin"/>
</dbReference>
<dbReference type="InterPro" id="IPR037176">
    <property type="entry name" value="Osmotin/thaumatin-like_sf"/>
</dbReference>
<sequence length="228" mass="24230">MIGYSNAAVFTLENGCMNTIWPGIQPGAGKPQLMGGGIQLGPGESVNISSPRGWSGRFWGRRWCSFDDSGKGTCVTGDCGGVLKCAGAGGAPPATLAEFTLDSPMDFYDVSLVDGYNMPVSITPLGGFGSGSYSCKTVQCVSDLNRRCPNQLQVKTKSGRVVGCKSACMAFNQPQYCCTGEYGSPQTCKPTNYSRAFKDACPTSYSYAYDDPTSTFTCHGANYLIRFC</sequence>
<dbReference type="Gene3D" id="2.60.110.10">
    <property type="entry name" value="Thaumatin"/>
    <property type="match status" value="1"/>
</dbReference>
<evidence type="ECO:0000256" key="5">
    <source>
        <dbReference type="PIRSR" id="PIRSR002703-1"/>
    </source>
</evidence>
<reference evidence="6" key="1">
    <citation type="submission" date="2023-07" db="EMBL/GenBank/DDBJ databases">
        <title>draft genome sequence of fig (Ficus carica).</title>
        <authorList>
            <person name="Takahashi T."/>
            <person name="Nishimura K."/>
        </authorList>
    </citation>
    <scope>NUCLEOTIDE SEQUENCE</scope>
</reference>
<dbReference type="Pfam" id="PF00314">
    <property type="entry name" value="Thaumatin"/>
    <property type="match status" value="1"/>
</dbReference>
<keyword evidence="7" id="KW-1185">Reference proteome</keyword>
<feature type="disulfide bond" evidence="5">
    <location>
        <begin position="16"/>
        <end position="228"/>
    </location>
</feature>
<feature type="disulfide bond" evidence="5">
    <location>
        <begin position="64"/>
        <end position="74"/>
    </location>
</feature>
<accession>A0AA88DEP5</accession>
<dbReference type="GO" id="GO:0006952">
    <property type="term" value="P:defense response"/>
    <property type="evidence" value="ECO:0007669"/>
    <property type="project" value="UniProtKB-ARBA"/>
</dbReference>
<evidence type="ECO:0000256" key="4">
    <source>
        <dbReference type="ARBA" id="ARBA00023157"/>
    </source>
</evidence>
<dbReference type="PROSITE" id="PS00316">
    <property type="entry name" value="THAUMATIN_1"/>
    <property type="match status" value="1"/>
</dbReference>
<evidence type="ECO:0000313" key="7">
    <source>
        <dbReference type="Proteomes" id="UP001187192"/>
    </source>
</evidence>
<evidence type="ECO:0000256" key="1">
    <source>
        <dbReference type="ARBA" id="ARBA00004613"/>
    </source>
</evidence>
<name>A0AA88DEP5_FICCA</name>
<keyword evidence="4 5" id="KW-1015">Disulfide bond</keyword>
<gene>
    <name evidence="6" type="ORF">TIFTF001_024401</name>
</gene>
<evidence type="ECO:0000256" key="2">
    <source>
        <dbReference type="ARBA" id="ARBA00010607"/>
    </source>
</evidence>
<protein>
    <recommendedName>
        <fullName evidence="8">Thaumatin-like protein</fullName>
    </recommendedName>
</protein>
<comment type="subcellular location">
    <subcellularLocation>
        <location evidence="1">Secreted</location>
    </subcellularLocation>
</comment>
<dbReference type="PANTHER" id="PTHR31048">
    <property type="entry name" value="OS03G0233200 PROTEIN"/>
    <property type="match status" value="1"/>
</dbReference>
<feature type="disulfide bond" evidence="5">
    <location>
        <begin position="140"/>
        <end position="201"/>
    </location>
</feature>
<evidence type="ECO:0008006" key="8">
    <source>
        <dbReference type="Google" id="ProtNLM"/>
    </source>
</evidence>
<dbReference type="SMART" id="SM00205">
    <property type="entry name" value="THN"/>
    <property type="match status" value="1"/>
</dbReference>
<dbReference type="Gramene" id="FCD_00026602-RA">
    <property type="protein sequence ID" value="FCD_00026602-RA:cds"/>
    <property type="gene ID" value="FCD_00026602"/>
</dbReference>
<dbReference type="Proteomes" id="UP001187192">
    <property type="component" value="Unassembled WGS sequence"/>
</dbReference>
<comment type="caution">
    <text evidence="6">The sequence shown here is derived from an EMBL/GenBank/DDBJ whole genome shotgun (WGS) entry which is preliminary data.</text>
</comment>
<dbReference type="EMBL" id="BTGU01000056">
    <property type="protein sequence ID" value="GMN55285.1"/>
    <property type="molecule type" value="Genomic_DNA"/>
</dbReference>
<dbReference type="InterPro" id="IPR017949">
    <property type="entry name" value="Thaumatin_CS"/>
</dbReference>
<proteinExistence type="inferred from homology"/>
<dbReference type="SUPFAM" id="SSF49870">
    <property type="entry name" value="Osmotin, thaumatin-like protein"/>
    <property type="match status" value="1"/>
</dbReference>
<feature type="disulfide bond" evidence="5">
    <location>
        <begin position="168"/>
        <end position="177"/>
    </location>
</feature>
<organism evidence="6 7">
    <name type="scientific">Ficus carica</name>
    <name type="common">Common fig</name>
    <dbReference type="NCBI Taxonomy" id="3494"/>
    <lineage>
        <taxon>Eukaryota</taxon>
        <taxon>Viridiplantae</taxon>
        <taxon>Streptophyta</taxon>
        <taxon>Embryophyta</taxon>
        <taxon>Tracheophyta</taxon>
        <taxon>Spermatophyta</taxon>
        <taxon>Magnoliopsida</taxon>
        <taxon>eudicotyledons</taxon>
        <taxon>Gunneridae</taxon>
        <taxon>Pentapetalae</taxon>
        <taxon>rosids</taxon>
        <taxon>fabids</taxon>
        <taxon>Rosales</taxon>
        <taxon>Moraceae</taxon>
        <taxon>Ficeae</taxon>
        <taxon>Ficus</taxon>
    </lineage>
</organism>
<dbReference type="PROSITE" id="PS51367">
    <property type="entry name" value="THAUMATIN_2"/>
    <property type="match status" value="1"/>
</dbReference>
<feature type="disulfide bond" evidence="5">
    <location>
        <begin position="178"/>
        <end position="188"/>
    </location>
</feature>
<dbReference type="GO" id="GO:0005576">
    <property type="term" value="C:extracellular region"/>
    <property type="evidence" value="ECO:0007669"/>
    <property type="project" value="UniProtKB-SubCell"/>
</dbReference>
<dbReference type="CDD" id="cd09218">
    <property type="entry name" value="TLP-PA"/>
    <property type="match status" value="1"/>
</dbReference>
<dbReference type="AlphaFoldDB" id="A0AA88DEP5"/>